<reference evidence="1" key="1">
    <citation type="submission" date="2021-06" db="EMBL/GenBank/DDBJ databases">
        <authorList>
            <person name="Kallberg Y."/>
            <person name="Tangrot J."/>
            <person name="Rosling A."/>
        </authorList>
    </citation>
    <scope>NUCLEOTIDE SEQUENCE</scope>
    <source>
        <strain evidence="1">AU212A</strain>
    </source>
</reference>
<protein>
    <submittedName>
        <fullName evidence="1">6489_t:CDS:1</fullName>
    </submittedName>
</protein>
<organism evidence="1 2">
    <name type="scientific">Scutellospora calospora</name>
    <dbReference type="NCBI Taxonomy" id="85575"/>
    <lineage>
        <taxon>Eukaryota</taxon>
        <taxon>Fungi</taxon>
        <taxon>Fungi incertae sedis</taxon>
        <taxon>Mucoromycota</taxon>
        <taxon>Glomeromycotina</taxon>
        <taxon>Glomeromycetes</taxon>
        <taxon>Diversisporales</taxon>
        <taxon>Gigasporaceae</taxon>
        <taxon>Scutellospora</taxon>
    </lineage>
</organism>
<sequence length="105" mass="11775">ESSHDSIVQQSANSVVKEPPNSSTSFGPLGDKDFEFSKLQEELTLIAADWKEKDSQDIRSLRVTLRQAIQTEKTRLARVNVVVSSNILDAYKIAPNAGIRKQNRY</sequence>
<keyword evidence="2" id="KW-1185">Reference proteome</keyword>
<name>A0ACA9LRK5_9GLOM</name>
<evidence type="ECO:0000313" key="2">
    <source>
        <dbReference type="Proteomes" id="UP000789860"/>
    </source>
</evidence>
<gene>
    <name evidence="1" type="ORF">SCALOS_LOCUS4970</name>
</gene>
<dbReference type="EMBL" id="CAJVPM010007350">
    <property type="protein sequence ID" value="CAG8544746.1"/>
    <property type="molecule type" value="Genomic_DNA"/>
</dbReference>
<feature type="non-terminal residue" evidence="1">
    <location>
        <position position="1"/>
    </location>
</feature>
<dbReference type="Proteomes" id="UP000789860">
    <property type="component" value="Unassembled WGS sequence"/>
</dbReference>
<evidence type="ECO:0000313" key="1">
    <source>
        <dbReference type="EMBL" id="CAG8544746.1"/>
    </source>
</evidence>
<comment type="caution">
    <text evidence="1">The sequence shown here is derived from an EMBL/GenBank/DDBJ whole genome shotgun (WGS) entry which is preliminary data.</text>
</comment>
<proteinExistence type="predicted"/>
<accession>A0ACA9LRK5</accession>